<proteinExistence type="predicted"/>
<evidence type="ECO:0000313" key="5">
    <source>
        <dbReference type="Proteomes" id="UP000295064"/>
    </source>
</evidence>
<reference evidence="4 5" key="1">
    <citation type="submission" date="2019-03" db="EMBL/GenBank/DDBJ databases">
        <title>Subsurface microbial communities from deep shales in Ohio and West Virginia, USA.</title>
        <authorList>
            <person name="Wrighton K."/>
        </authorList>
    </citation>
    <scope>NUCLEOTIDE SEQUENCE [LARGE SCALE GENOMIC DNA]</scope>
    <source>
        <strain evidence="4 5">MA284_T2</strain>
    </source>
</reference>
<dbReference type="InterPro" id="IPR012878">
    <property type="entry name" value="Beta-AFase-like_GH127_cat"/>
</dbReference>
<dbReference type="EMBL" id="SNWX01000004">
    <property type="protein sequence ID" value="TDO94042.1"/>
    <property type="molecule type" value="Genomic_DNA"/>
</dbReference>
<feature type="domain" description="Non-reducing end beta-L-arabinofuranosidase-like GH127 middle" evidence="2">
    <location>
        <begin position="438"/>
        <end position="533"/>
    </location>
</feature>
<dbReference type="InterPro" id="IPR049174">
    <property type="entry name" value="Beta-AFase-like"/>
</dbReference>
<accession>A0A4V3CFJ1</accession>
<name>A0A4V3CFJ1_9FIRM</name>
<dbReference type="RefSeq" id="WP_133514163.1">
    <property type="nucleotide sequence ID" value="NZ_SNWX01000004.1"/>
</dbReference>
<evidence type="ECO:0000259" key="1">
    <source>
        <dbReference type="Pfam" id="PF07944"/>
    </source>
</evidence>
<dbReference type="Pfam" id="PF20737">
    <property type="entry name" value="Glyco_hydro127C"/>
    <property type="match status" value="1"/>
</dbReference>
<comment type="caution">
    <text evidence="4">The sequence shown here is derived from an EMBL/GenBank/DDBJ whole genome shotgun (WGS) entry which is preliminary data.</text>
</comment>
<dbReference type="Proteomes" id="UP000295064">
    <property type="component" value="Unassembled WGS sequence"/>
</dbReference>
<dbReference type="PANTHER" id="PTHR43465:SF2">
    <property type="entry name" value="DUF1680 DOMAIN PROTEIN (AFU_ORTHOLOGUE AFUA_1G08910)"/>
    <property type="match status" value="1"/>
</dbReference>
<gene>
    <name evidence="4" type="ORF">DFR79_1047</name>
</gene>
<feature type="domain" description="Non-reducing end beta-L-arabinofuranosidase-like GH127 catalytic" evidence="1">
    <location>
        <begin position="16"/>
        <end position="427"/>
    </location>
</feature>
<protein>
    <recommendedName>
        <fullName evidence="6">Glycoside hydrolase family 127 protein</fullName>
    </recommendedName>
</protein>
<evidence type="ECO:0000259" key="2">
    <source>
        <dbReference type="Pfam" id="PF20736"/>
    </source>
</evidence>
<feature type="domain" description="Non-reducing end beta-L-arabinofuranosidase-like GH127 C-terminal" evidence="3">
    <location>
        <begin position="537"/>
        <end position="647"/>
    </location>
</feature>
<evidence type="ECO:0008006" key="6">
    <source>
        <dbReference type="Google" id="ProtNLM"/>
    </source>
</evidence>
<sequence length="649" mass="74591">MIRNYLESVELKKTKLTGGLLAEKNELVRERVIPYQWQALNDELPDTEPSHAIENFKIAAGRSEGEFQGMVFQDSDVAKWLEAAAYQLTVNPDPELEKRADQVIDLIGEAQQEDGYLNTYFIVKEPEMKWKNLAECHELYCAGHLIEAAVAYYQATGKDKFLKIMQKNADLIDSKFGTGENQIKGYPGHQEIELALIKLYKVTGEKRYRDLAKYFIDQRGKEPFYFEKEWEERGKVNHWPDFKQNTEREYYQAQAPVREQEAAVGHAVRALYMYSGMADAARETGDQTLIDACKRLWKNTTQKQMYITGGTGSSVHGESFTFDYDLPNDTAYTETCAAVALVFFAQRMLHLEKKGEYADVMERALYNGALSGMSEDGKRFFYVNPLEVKPEIAEKRHDHRHIKTLRQKWFGCACCPPNLARLLTSIGSYIYSQNEEELYLNLYSNSQTEVEFNGQQVEIVQKTDYPWNEKIEIELKAEKEVEFTLALRIPGWCKKAALQVNGKNINIPEHLEAGYLRLKRSWQNDKISLILKMPAEKVYANPEVKEDTAKAAIQRGPLVYALEEKDNGNNLAAIYLNDQTELRPEFEEKLLGGVTTIKAQASKIDESVWTGELYSTEKPKMKEIEIKAVPYYSWNNRGRGEMTVWLKSN</sequence>
<organism evidence="4 5">
    <name type="scientific">Halanaerobium saccharolyticum</name>
    <dbReference type="NCBI Taxonomy" id="43595"/>
    <lineage>
        <taxon>Bacteria</taxon>
        <taxon>Bacillati</taxon>
        <taxon>Bacillota</taxon>
        <taxon>Clostridia</taxon>
        <taxon>Halanaerobiales</taxon>
        <taxon>Halanaerobiaceae</taxon>
        <taxon>Halanaerobium</taxon>
    </lineage>
</organism>
<dbReference type="OrthoDB" id="9757939at2"/>
<dbReference type="InterPro" id="IPR049046">
    <property type="entry name" value="Beta-AFase-like_GH127_middle"/>
</dbReference>
<evidence type="ECO:0000259" key="3">
    <source>
        <dbReference type="Pfam" id="PF20737"/>
    </source>
</evidence>
<dbReference type="InterPro" id="IPR008928">
    <property type="entry name" value="6-hairpin_glycosidase_sf"/>
</dbReference>
<evidence type="ECO:0000313" key="4">
    <source>
        <dbReference type="EMBL" id="TDO94042.1"/>
    </source>
</evidence>
<dbReference type="GO" id="GO:0005975">
    <property type="term" value="P:carbohydrate metabolic process"/>
    <property type="evidence" value="ECO:0007669"/>
    <property type="project" value="InterPro"/>
</dbReference>
<dbReference type="AlphaFoldDB" id="A0A4V3CFJ1"/>
<dbReference type="Pfam" id="PF07944">
    <property type="entry name" value="Beta-AFase-like_GH127_cat"/>
    <property type="match status" value="1"/>
</dbReference>
<dbReference type="InterPro" id="IPR049049">
    <property type="entry name" value="Beta-AFase-like_GH127_C"/>
</dbReference>
<dbReference type="PANTHER" id="PTHR43465">
    <property type="entry name" value="DUF1680 DOMAIN PROTEIN (AFU_ORTHOLOGUE AFUA_1G08910)"/>
    <property type="match status" value="1"/>
</dbReference>
<dbReference type="Gene3D" id="1.50.10.20">
    <property type="match status" value="1"/>
</dbReference>
<dbReference type="Pfam" id="PF20736">
    <property type="entry name" value="Glyco_hydro127M"/>
    <property type="match status" value="1"/>
</dbReference>
<dbReference type="SUPFAM" id="SSF48208">
    <property type="entry name" value="Six-hairpin glycosidases"/>
    <property type="match status" value="1"/>
</dbReference>